<evidence type="ECO:0000256" key="2">
    <source>
        <dbReference type="ARBA" id="ARBA00023125"/>
    </source>
</evidence>
<dbReference type="InterPro" id="IPR036271">
    <property type="entry name" value="Tet_transcr_reg_TetR-rel_C_sf"/>
</dbReference>
<evidence type="ECO:0000313" key="6">
    <source>
        <dbReference type="EMBL" id="MCX2977164.1"/>
    </source>
</evidence>
<dbReference type="InterPro" id="IPR009057">
    <property type="entry name" value="Homeodomain-like_sf"/>
</dbReference>
<dbReference type="PANTHER" id="PTHR30055">
    <property type="entry name" value="HTH-TYPE TRANSCRIPTIONAL REGULATOR RUTR"/>
    <property type="match status" value="1"/>
</dbReference>
<evidence type="ECO:0000313" key="7">
    <source>
        <dbReference type="Proteomes" id="UP001143304"/>
    </source>
</evidence>
<dbReference type="InterPro" id="IPR050109">
    <property type="entry name" value="HTH-type_TetR-like_transc_reg"/>
</dbReference>
<dbReference type="Pfam" id="PF00440">
    <property type="entry name" value="TetR_N"/>
    <property type="match status" value="1"/>
</dbReference>
<reference evidence="6" key="1">
    <citation type="submission" date="2019-02" db="EMBL/GenBank/DDBJ databases">
        <authorList>
            <person name="Li S.-H."/>
        </authorList>
    </citation>
    <scope>NUCLEOTIDE SEQUENCE</scope>
    <source>
        <strain evidence="6">IMCC11814</strain>
    </source>
</reference>
<feature type="domain" description="HTH tetR-type" evidence="5">
    <location>
        <begin position="15"/>
        <end position="75"/>
    </location>
</feature>
<dbReference type="Gene3D" id="1.10.357.10">
    <property type="entry name" value="Tetracycline Repressor, domain 2"/>
    <property type="match status" value="1"/>
</dbReference>
<dbReference type="PROSITE" id="PS50977">
    <property type="entry name" value="HTH_TETR_2"/>
    <property type="match status" value="1"/>
</dbReference>
<evidence type="ECO:0000256" key="3">
    <source>
        <dbReference type="ARBA" id="ARBA00023163"/>
    </source>
</evidence>
<dbReference type="InterPro" id="IPR025996">
    <property type="entry name" value="MT1864/Rv1816-like_C"/>
</dbReference>
<dbReference type="Pfam" id="PF13305">
    <property type="entry name" value="TetR_C_33"/>
    <property type="match status" value="1"/>
</dbReference>
<dbReference type="PRINTS" id="PR00455">
    <property type="entry name" value="HTHTETR"/>
</dbReference>
<evidence type="ECO:0000256" key="1">
    <source>
        <dbReference type="ARBA" id="ARBA00023015"/>
    </source>
</evidence>
<feature type="DNA-binding region" description="H-T-H motif" evidence="4">
    <location>
        <begin position="38"/>
        <end position="57"/>
    </location>
</feature>
<dbReference type="PANTHER" id="PTHR30055:SF220">
    <property type="entry name" value="TETR-FAMILY REGULATORY PROTEIN"/>
    <property type="match status" value="1"/>
</dbReference>
<name>A0ABT3T518_9GAMM</name>
<gene>
    <name evidence="6" type="ORF">EYC82_07325</name>
</gene>
<keyword evidence="2 4" id="KW-0238">DNA-binding</keyword>
<accession>A0ABT3T518</accession>
<dbReference type="Proteomes" id="UP001143304">
    <property type="component" value="Unassembled WGS sequence"/>
</dbReference>
<evidence type="ECO:0000256" key="4">
    <source>
        <dbReference type="PROSITE-ProRule" id="PRU00335"/>
    </source>
</evidence>
<sequence length="209" mass="23810">MAKQSSSEAKKYHHGALKQALLDETARILAEEGESALSLRRLASNLGVSRTAPYNHFDNKDALLSAVAEEGFRRFEKTMDATRRKHRNSTGNEMMRALVQTYVKFALNNRQYYDLMYGSKSWHEGAKTESLAITSRRVLRQDTERLQRAQEKGLICADVDVVYFERFMWGALHGISRLCLDGVYADHVSIKKLCTSTGDMLWQLMDPAK</sequence>
<dbReference type="InterPro" id="IPR001647">
    <property type="entry name" value="HTH_TetR"/>
</dbReference>
<protein>
    <submittedName>
        <fullName evidence="6">TetR/AcrR family transcriptional regulator</fullName>
    </submittedName>
</protein>
<comment type="caution">
    <text evidence="6">The sequence shown here is derived from an EMBL/GenBank/DDBJ whole genome shotgun (WGS) entry which is preliminary data.</text>
</comment>
<organism evidence="6 7">
    <name type="scientific">Candidatus Marimicrobium litorale</name>
    <dbReference type="NCBI Taxonomy" id="2518991"/>
    <lineage>
        <taxon>Bacteria</taxon>
        <taxon>Pseudomonadati</taxon>
        <taxon>Pseudomonadota</taxon>
        <taxon>Gammaproteobacteria</taxon>
        <taxon>Cellvibrionales</taxon>
        <taxon>Halieaceae</taxon>
        <taxon>Marimicrobium</taxon>
    </lineage>
</organism>
<proteinExistence type="predicted"/>
<keyword evidence="3" id="KW-0804">Transcription</keyword>
<dbReference type="RefSeq" id="WP_279248894.1">
    <property type="nucleotide sequence ID" value="NZ_SHNO01000001.1"/>
</dbReference>
<dbReference type="EMBL" id="SHNO01000001">
    <property type="protein sequence ID" value="MCX2977164.1"/>
    <property type="molecule type" value="Genomic_DNA"/>
</dbReference>
<evidence type="ECO:0000259" key="5">
    <source>
        <dbReference type="PROSITE" id="PS50977"/>
    </source>
</evidence>
<dbReference type="SUPFAM" id="SSF48498">
    <property type="entry name" value="Tetracyclin repressor-like, C-terminal domain"/>
    <property type="match status" value="1"/>
</dbReference>
<keyword evidence="7" id="KW-1185">Reference proteome</keyword>
<keyword evidence="1" id="KW-0805">Transcription regulation</keyword>
<dbReference type="SUPFAM" id="SSF46689">
    <property type="entry name" value="Homeodomain-like"/>
    <property type="match status" value="1"/>
</dbReference>